<dbReference type="EMBL" id="RCMK01000333">
    <property type="protein sequence ID" value="KAG2936004.1"/>
    <property type="molecule type" value="Genomic_DNA"/>
</dbReference>
<proteinExistence type="predicted"/>
<evidence type="ECO:0000313" key="6">
    <source>
        <dbReference type="Proteomes" id="UP000735874"/>
    </source>
</evidence>
<dbReference type="Proteomes" id="UP000735874">
    <property type="component" value="Unassembled WGS sequence"/>
</dbReference>
<evidence type="ECO:0000256" key="1">
    <source>
        <dbReference type="ARBA" id="ARBA00023125"/>
    </source>
</evidence>
<reference evidence="3" key="1">
    <citation type="submission" date="2018-10" db="EMBL/GenBank/DDBJ databases">
        <title>Effector identification in a new, highly contiguous assembly of the strawberry crown rot pathogen Phytophthora cactorum.</title>
        <authorList>
            <person name="Armitage A.D."/>
            <person name="Nellist C.F."/>
            <person name="Bates H."/>
            <person name="Vickerstaff R.J."/>
            <person name="Harrison R.J."/>
        </authorList>
    </citation>
    <scope>NUCLEOTIDE SEQUENCE</scope>
    <source>
        <strain evidence="3">15-7</strain>
        <strain evidence="4">4040</strain>
        <strain evidence="5">P415</strain>
    </source>
</reference>
<dbReference type="Proteomes" id="UP000697107">
    <property type="component" value="Unassembled WGS sequence"/>
</dbReference>
<dbReference type="Proteomes" id="UP000736787">
    <property type="component" value="Unassembled WGS sequence"/>
</dbReference>
<dbReference type="AlphaFoldDB" id="A0A8T0Z135"/>
<gene>
    <name evidence="3" type="ORF">PC113_g12143</name>
    <name evidence="4" type="ORF">PC117_g12255</name>
    <name evidence="5" type="ORF">PC118_g11702</name>
</gene>
<comment type="caution">
    <text evidence="3">The sequence shown here is derived from an EMBL/GenBank/DDBJ whole genome shotgun (WGS) entry which is preliminary data.</text>
</comment>
<dbReference type="EMBL" id="RCMG01000361">
    <property type="protein sequence ID" value="KAG2855789.1"/>
    <property type="molecule type" value="Genomic_DNA"/>
</dbReference>
<dbReference type="InterPro" id="IPR006600">
    <property type="entry name" value="HTH_CenpB_DNA-bd_dom"/>
</dbReference>
<dbReference type="EMBL" id="RCML01000359">
    <property type="protein sequence ID" value="KAG2979559.1"/>
    <property type="molecule type" value="Genomic_DNA"/>
</dbReference>
<sequence>MPSTLDKYYSHLNASKRESQRKRIYAWEKEMAASASTAVLKSDRKKGTATTISTEGEKGLVEWVNSLRGEGVLVSRLMLQLQAKDIAQEEGLTSVSACRYILLRDYAAGGTDSKFELKAPSRREAIEWATMAWKALGRKVIKSGFTYKEKKDSNTQPETIVAEELEHLEAIEENPTTSSLSS</sequence>
<keyword evidence="1" id="KW-0238">DNA-binding</keyword>
<protein>
    <recommendedName>
        <fullName evidence="2">HTH CENPB-type domain-containing protein</fullName>
    </recommendedName>
</protein>
<dbReference type="VEuPathDB" id="FungiDB:PC110_g14645"/>
<evidence type="ECO:0000313" key="4">
    <source>
        <dbReference type="EMBL" id="KAG2936004.1"/>
    </source>
</evidence>
<feature type="domain" description="HTH CENPB-type" evidence="2">
    <location>
        <begin position="56"/>
        <end position="89"/>
    </location>
</feature>
<accession>A0A8T0Z135</accession>
<name>A0A8T0Z135_9STRA</name>
<evidence type="ECO:0000313" key="5">
    <source>
        <dbReference type="EMBL" id="KAG2979559.1"/>
    </source>
</evidence>
<dbReference type="Gene3D" id="1.10.10.60">
    <property type="entry name" value="Homeodomain-like"/>
    <property type="match status" value="1"/>
</dbReference>
<organism evidence="3 6">
    <name type="scientific">Phytophthora cactorum</name>
    <dbReference type="NCBI Taxonomy" id="29920"/>
    <lineage>
        <taxon>Eukaryota</taxon>
        <taxon>Sar</taxon>
        <taxon>Stramenopiles</taxon>
        <taxon>Oomycota</taxon>
        <taxon>Peronosporomycetes</taxon>
        <taxon>Peronosporales</taxon>
        <taxon>Peronosporaceae</taxon>
        <taxon>Phytophthora</taxon>
    </lineage>
</organism>
<evidence type="ECO:0000313" key="3">
    <source>
        <dbReference type="EMBL" id="KAG2855789.1"/>
    </source>
</evidence>
<dbReference type="GO" id="GO:0003677">
    <property type="term" value="F:DNA binding"/>
    <property type="evidence" value="ECO:0007669"/>
    <property type="project" value="UniProtKB-KW"/>
</dbReference>
<evidence type="ECO:0000259" key="2">
    <source>
        <dbReference type="Pfam" id="PF03221"/>
    </source>
</evidence>
<dbReference type="Pfam" id="PF03221">
    <property type="entry name" value="HTH_Tnp_Tc5"/>
    <property type="match status" value="1"/>
</dbReference>